<evidence type="ECO:0000313" key="1">
    <source>
        <dbReference type="EMBL" id="MBO0334626.1"/>
    </source>
</evidence>
<organism evidence="1 2">
    <name type="scientific">Sneathiella sedimenti</name>
    <dbReference type="NCBI Taxonomy" id="2816034"/>
    <lineage>
        <taxon>Bacteria</taxon>
        <taxon>Pseudomonadati</taxon>
        <taxon>Pseudomonadota</taxon>
        <taxon>Alphaproteobacteria</taxon>
        <taxon>Sneathiellales</taxon>
        <taxon>Sneathiellaceae</taxon>
        <taxon>Sneathiella</taxon>
    </lineage>
</organism>
<gene>
    <name evidence="1" type="ORF">J0X12_13445</name>
</gene>
<name>A0ABS3F7Y2_9PROT</name>
<dbReference type="Proteomes" id="UP000664761">
    <property type="component" value="Unassembled WGS sequence"/>
</dbReference>
<dbReference type="RefSeq" id="WP_207046614.1">
    <property type="nucleotide sequence ID" value="NZ_JAFLNC010000004.1"/>
</dbReference>
<accession>A0ABS3F7Y2</accession>
<protein>
    <submittedName>
        <fullName evidence="1">Uncharacterized protein</fullName>
    </submittedName>
</protein>
<proteinExistence type="predicted"/>
<reference evidence="1 2" key="1">
    <citation type="submission" date="2021-03" db="EMBL/GenBank/DDBJ databases">
        <title>Sneathiella sp. CAU 1612 isolated from Kang Won-do.</title>
        <authorList>
            <person name="Kim W."/>
        </authorList>
    </citation>
    <scope>NUCLEOTIDE SEQUENCE [LARGE SCALE GENOMIC DNA]</scope>
    <source>
        <strain evidence="1 2">CAU 1612</strain>
    </source>
</reference>
<evidence type="ECO:0000313" key="2">
    <source>
        <dbReference type="Proteomes" id="UP000664761"/>
    </source>
</evidence>
<comment type="caution">
    <text evidence="1">The sequence shown here is derived from an EMBL/GenBank/DDBJ whole genome shotgun (WGS) entry which is preliminary data.</text>
</comment>
<dbReference type="EMBL" id="JAFLNC010000004">
    <property type="protein sequence ID" value="MBO0334626.1"/>
    <property type="molecule type" value="Genomic_DNA"/>
</dbReference>
<keyword evidence="2" id="KW-1185">Reference proteome</keyword>
<sequence>MEQSELEGRTLSAKQIKAFFEGTNVRGISRFGERIGFSLSKEGDKMFELLASFYDENGNVIRKDAGFWWTAGDKKLCGKLKSYDRYRSHCFIVGWKEDEYFLTDIREEQVYWFKIVSLYDPSGSAKPNASKSSRASDKEPGEYHVGRIIGYSEVCSEFRGIAADPQILQTIKQLFGANPDFKRGYAEFDNFTGFDFVTGLTECEEAKAGVEKAYSILKSKGG</sequence>